<dbReference type="InterPro" id="IPR024987">
    <property type="entry name" value="DUF3889"/>
</dbReference>
<evidence type="ECO:0000313" key="2">
    <source>
        <dbReference type="EMBL" id="TLS38179.1"/>
    </source>
</evidence>
<reference evidence="2 3" key="1">
    <citation type="submission" date="2019-04" db="EMBL/GenBank/DDBJ databases">
        <title>Bacillus caeni sp. nov., a bacterium isolated from mangrove sediment.</title>
        <authorList>
            <person name="Huang H."/>
            <person name="Mo K."/>
            <person name="Hu Y."/>
        </authorList>
    </citation>
    <scope>NUCLEOTIDE SEQUENCE [LARGE SCALE GENOMIC DNA]</scope>
    <source>
        <strain evidence="2 3">HB172195</strain>
    </source>
</reference>
<dbReference type="EMBL" id="SWLG01000004">
    <property type="protein sequence ID" value="TLS38179.1"/>
    <property type="molecule type" value="Genomic_DNA"/>
</dbReference>
<dbReference type="AlphaFoldDB" id="A0A5R9F6Q1"/>
<dbReference type="Proteomes" id="UP000308230">
    <property type="component" value="Unassembled WGS sequence"/>
</dbReference>
<accession>A0A5R9F6Q1</accession>
<sequence>MNRFFRMALLIVLSFILLVPLAANAAEDKKEQEPEYAKWGKIALQAVKEKYPDWKETDFLFKEKSKTEEGNVQHTFNVKLSKGETTKELEVKVIHNPSTGQPVLVKIKELS</sequence>
<dbReference type="Pfam" id="PF13028">
    <property type="entry name" value="DUF3889"/>
    <property type="match status" value="1"/>
</dbReference>
<dbReference type="Gene3D" id="3.10.450.390">
    <property type="entry name" value="Protein of unknown function DUF3889"/>
    <property type="match status" value="1"/>
</dbReference>
<comment type="caution">
    <text evidence="2">The sequence shown here is derived from an EMBL/GenBank/DDBJ whole genome shotgun (WGS) entry which is preliminary data.</text>
</comment>
<protein>
    <submittedName>
        <fullName evidence="2">DUF3889 domain-containing protein</fullName>
    </submittedName>
</protein>
<gene>
    <name evidence="2" type="ORF">FCL54_06475</name>
</gene>
<dbReference type="RefSeq" id="WP_138124439.1">
    <property type="nucleotide sequence ID" value="NZ_SWLG01000004.1"/>
</dbReference>
<feature type="chain" id="PRO_5024410372" evidence="1">
    <location>
        <begin position="26"/>
        <end position="111"/>
    </location>
</feature>
<evidence type="ECO:0000313" key="3">
    <source>
        <dbReference type="Proteomes" id="UP000308230"/>
    </source>
</evidence>
<evidence type="ECO:0000256" key="1">
    <source>
        <dbReference type="SAM" id="SignalP"/>
    </source>
</evidence>
<organism evidence="2 3">
    <name type="scientific">Exobacillus caeni</name>
    <dbReference type="NCBI Taxonomy" id="2574798"/>
    <lineage>
        <taxon>Bacteria</taxon>
        <taxon>Bacillati</taxon>
        <taxon>Bacillota</taxon>
        <taxon>Bacilli</taxon>
        <taxon>Bacillales</taxon>
        <taxon>Guptibacillaceae</taxon>
        <taxon>Exobacillus</taxon>
    </lineage>
</organism>
<proteinExistence type="predicted"/>
<feature type="signal peptide" evidence="1">
    <location>
        <begin position="1"/>
        <end position="25"/>
    </location>
</feature>
<keyword evidence="1" id="KW-0732">Signal</keyword>
<dbReference type="OrthoDB" id="2377048at2"/>
<name>A0A5R9F6Q1_9BACL</name>
<keyword evidence="3" id="KW-1185">Reference proteome</keyword>